<dbReference type="AlphaFoldDB" id="A0A223E1I5"/>
<reference evidence="2 3" key="1">
    <citation type="submission" date="2016-10" db="EMBL/GenBank/DDBJ databases">
        <title>The whole genome sequencing and assembly of Aeribacillus pallidus KCTC3564 strain.</title>
        <authorList>
            <person name="Lee Y.-J."/>
            <person name="Park M.-K."/>
            <person name="Yi H."/>
            <person name="Bahn Y.-S."/>
            <person name="Kim J.F."/>
            <person name="Lee D.-W."/>
        </authorList>
    </citation>
    <scope>NUCLEOTIDE SEQUENCE [LARGE SCALE GENOMIC DNA]</scope>
    <source>
        <strain evidence="2 3">KCTC3564</strain>
    </source>
</reference>
<evidence type="ECO:0000256" key="1">
    <source>
        <dbReference type="SAM" id="Phobius"/>
    </source>
</evidence>
<dbReference type="Proteomes" id="UP000214606">
    <property type="component" value="Chromosome"/>
</dbReference>
<accession>A0A223E1I5</accession>
<dbReference type="KEGG" id="apak:AP3564_01065"/>
<proteinExistence type="predicted"/>
<feature type="transmembrane region" description="Helical" evidence="1">
    <location>
        <begin position="15"/>
        <end position="36"/>
    </location>
</feature>
<name>A0A223E1I5_9BACI</name>
<keyword evidence="1" id="KW-1133">Transmembrane helix</keyword>
<keyword evidence="1" id="KW-0812">Transmembrane</keyword>
<sequence>MNGLNKVRNIFNKEILSIYFINLTFIFVVYVILFFFPPEVTKISSKELIKYIDWFSIFINNISTSFTIIILGVLTFGFFLQ</sequence>
<organism evidence="2 3">
    <name type="scientific">Aeribacillus pallidus</name>
    <dbReference type="NCBI Taxonomy" id="33936"/>
    <lineage>
        <taxon>Bacteria</taxon>
        <taxon>Bacillati</taxon>
        <taxon>Bacillota</taxon>
        <taxon>Bacilli</taxon>
        <taxon>Bacillales</taxon>
        <taxon>Bacillaceae</taxon>
        <taxon>Aeribacillus</taxon>
    </lineage>
</organism>
<protein>
    <submittedName>
        <fullName evidence="2">Uncharacterized protein</fullName>
    </submittedName>
</protein>
<feature type="transmembrane region" description="Helical" evidence="1">
    <location>
        <begin position="57"/>
        <end position="80"/>
    </location>
</feature>
<keyword evidence="1" id="KW-0472">Membrane</keyword>
<gene>
    <name evidence="2" type="ORF">AP3564_01065</name>
</gene>
<evidence type="ECO:0000313" key="3">
    <source>
        <dbReference type="Proteomes" id="UP000214606"/>
    </source>
</evidence>
<dbReference type="EMBL" id="CP017703">
    <property type="protein sequence ID" value="ASS89040.1"/>
    <property type="molecule type" value="Genomic_DNA"/>
</dbReference>
<evidence type="ECO:0000313" key="2">
    <source>
        <dbReference type="EMBL" id="ASS89040.1"/>
    </source>
</evidence>